<keyword evidence="3" id="KW-1185">Reference proteome</keyword>
<accession>A0A415E609</accession>
<evidence type="ECO:0000313" key="2">
    <source>
        <dbReference type="EMBL" id="RHJ89217.1"/>
    </source>
</evidence>
<protein>
    <submittedName>
        <fullName evidence="2">Uncharacterized protein</fullName>
    </submittedName>
</protein>
<dbReference type="EMBL" id="QRMS01000001">
    <property type="protein sequence ID" value="RHJ89217.1"/>
    <property type="molecule type" value="Genomic_DNA"/>
</dbReference>
<keyword evidence="1" id="KW-0812">Transmembrane</keyword>
<evidence type="ECO:0000256" key="1">
    <source>
        <dbReference type="SAM" id="Phobius"/>
    </source>
</evidence>
<proteinExistence type="predicted"/>
<organism evidence="2 3">
    <name type="scientific">Emergencia timonensis</name>
    <dbReference type="NCBI Taxonomy" id="1776384"/>
    <lineage>
        <taxon>Bacteria</taxon>
        <taxon>Bacillati</taxon>
        <taxon>Bacillota</taxon>
        <taxon>Clostridia</taxon>
        <taxon>Peptostreptococcales</taxon>
        <taxon>Anaerovoracaceae</taxon>
        <taxon>Emergencia</taxon>
    </lineage>
</organism>
<feature type="transmembrane region" description="Helical" evidence="1">
    <location>
        <begin position="12"/>
        <end position="30"/>
    </location>
</feature>
<name>A0A415E609_9FIRM</name>
<gene>
    <name evidence="2" type="ORF">DW099_01180</name>
</gene>
<feature type="transmembrane region" description="Helical" evidence="1">
    <location>
        <begin position="66"/>
        <end position="86"/>
    </location>
</feature>
<reference evidence="2 3" key="1">
    <citation type="submission" date="2018-08" db="EMBL/GenBank/DDBJ databases">
        <title>A genome reference for cultivated species of the human gut microbiota.</title>
        <authorList>
            <person name="Zou Y."/>
            <person name="Xue W."/>
            <person name="Luo G."/>
        </authorList>
    </citation>
    <scope>NUCLEOTIDE SEQUENCE [LARGE SCALE GENOMIC DNA]</scope>
    <source>
        <strain evidence="2 3">AM07-24</strain>
    </source>
</reference>
<dbReference type="STRING" id="1776384.GCA_900086585_02513"/>
<evidence type="ECO:0000313" key="3">
    <source>
        <dbReference type="Proteomes" id="UP000284841"/>
    </source>
</evidence>
<dbReference type="AlphaFoldDB" id="A0A415E609"/>
<sequence length="169" mass="19615">MRGYFLIYKRAFLLVNYLCLFSQMSYFNFNVIIKKINIYIFLNYDMINIAKCILLKLRRNIIKKKVITVTLLLSVLMTVSITPTFASEDIDKTQNLPNKAIVFFNTQDVSFDKNITDLQRAGWQTVNKDQFKVTWKRGVTTGVVCTAIAGVLALKPETVLFYISQLEYR</sequence>
<comment type="caution">
    <text evidence="2">The sequence shown here is derived from an EMBL/GenBank/DDBJ whole genome shotgun (WGS) entry which is preliminary data.</text>
</comment>
<keyword evidence="1" id="KW-1133">Transmembrane helix</keyword>
<dbReference type="Proteomes" id="UP000284841">
    <property type="component" value="Unassembled WGS sequence"/>
</dbReference>
<keyword evidence="1" id="KW-0472">Membrane</keyword>